<evidence type="ECO:0000256" key="7">
    <source>
        <dbReference type="ARBA" id="ARBA00022723"/>
    </source>
</evidence>
<comment type="caution">
    <text evidence="16">The sequence shown here is derived from an EMBL/GenBank/DDBJ whole genome shotgun (WGS) entry which is preliminary data.</text>
</comment>
<comment type="pathway">
    <text evidence="2 14">Carbohydrate degradation; glycolysis; pyruvate from D-glyceraldehyde 3-phosphate: step 5/5.</text>
</comment>
<dbReference type="GO" id="GO:0004743">
    <property type="term" value="F:pyruvate kinase activity"/>
    <property type="evidence" value="ECO:0007669"/>
    <property type="project" value="UniProtKB-EC"/>
</dbReference>
<comment type="similarity">
    <text evidence="3 14">Belongs to the pyruvate kinase family.</text>
</comment>
<evidence type="ECO:0000313" key="16">
    <source>
        <dbReference type="EMBL" id="MDO5457886.1"/>
    </source>
</evidence>
<accession>A0AA43UDA2</accession>
<evidence type="ECO:0000256" key="11">
    <source>
        <dbReference type="ARBA" id="ARBA00022842"/>
    </source>
</evidence>
<keyword evidence="17" id="KW-1185">Reference proteome</keyword>
<keyword evidence="9 14" id="KW-0418">Kinase</keyword>
<keyword evidence="6 14" id="KW-0808">Transferase</keyword>
<dbReference type="GO" id="GO:0030955">
    <property type="term" value="F:potassium ion binding"/>
    <property type="evidence" value="ECO:0007669"/>
    <property type="project" value="InterPro"/>
</dbReference>
<dbReference type="EC" id="2.7.1.40" evidence="4 14"/>
<evidence type="ECO:0000259" key="15">
    <source>
        <dbReference type="Pfam" id="PF00224"/>
    </source>
</evidence>
<proteinExistence type="inferred from homology"/>
<evidence type="ECO:0000256" key="10">
    <source>
        <dbReference type="ARBA" id="ARBA00022840"/>
    </source>
</evidence>
<organism evidence="16 17">
    <name type="scientific">Atopococcus tabaci</name>
    <dbReference type="NCBI Taxonomy" id="269774"/>
    <lineage>
        <taxon>Bacteria</taxon>
        <taxon>Bacillati</taxon>
        <taxon>Bacillota</taxon>
        <taxon>Bacilli</taxon>
        <taxon>Lactobacillales</taxon>
        <taxon>Carnobacteriaceae</taxon>
        <taxon>Atopococcus</taxon>
    </lineage>
</organism>
<evidence type="ECO:0000256" key="4">
    <source>
        <dbReference type="ARBA" id="ARBA00012142"/>
    </source>
</evidence>
<protein>
    <recommendedName>
        <fullName evidence="5 14">Pyruvate kinase</fullName>
        <ecNumber evidence="4 14">2.7.1.40</ecNumber>
    </recommendedName>
</protein>
<dbReference type="Proteomes" id="UP001171751">
    <property type="component" value="Unassembled WGS sequence"/>
</dbReference>
<dbReference type="PANTHER" id="PTHR11817">
    <property type="entry name" value="PYRUVATE KINASE"/>
    <property type="match status" value="1"/>
</dbReference>
<evidence type="ECO:0000256" key="6">
    <source>
        <dbReference type="ARBA" id="ARBA00022679"/>
    </source>
</evidence>
<keyword evidence="11 14" id="KW-0460">Magnesium</keyword>
<dbReference type="Gene3D" id="3.20.20.60">
    <property type="entry name" value="Phosphoenolpyruvate-binding domains"/>
    <property type="match status" value="1"/>
</dbReference>
<evidence type="ECO:0000256" key="2">
    <source>
        <dbReference type="ARBA" id="ARBA00004997"/>
    </source>
</evidence>
<keyword evidence="8" id="KW-0547">Nucleotide-binding</keyword>
<dbReference type="InterPro" id="IPR001697">
    <property type="entry name" value="Pyr_Knase"/>
</dbReference>
<evidence type="ECO:0000256" key="5">
    <source>
        <dbReference type="ARBA" id="ARBA00018587"/>
    </source>
</evidence>
<dbReference type="InterPro" id="IPR015806">
    <property type="entry name" value="Pyrv_Knase_insert_dom_sf"/>
</dbReference>
<evidence type="ECO:0000256" key="9">
    <source>
        <dbReference type="ARBA" id="ARBA00022777"/>
    </source>
</evidence>
<dbReference type="InterPro" id="IPR011037">
    <property type="entry name" value="Pyrv_Knase-like_insert_dom_sf"/>
</dbReference>
<reference evidence="16" key="1">
    <citation type="submission" date="2023-07" db="EMBL/GenBank/DDBJ databases">
        <title>Between Cages and Wild: Unraveling the Impact of Captivity on Animal Microbiomes and Antimicrobial Resistance.</title>
        <authorList>
            <person name="Schmartz G.P."/>
            <person name="Rehner J."/>
            <person name="Schuff M.J."/>
            <person name="Becker S.L."/>
            <person name="Kravczyk M."/>
            <person name="Gurevich A."/>
            <person name="Francke R."/>
            <person name="Mueller R."/>
            <person name="Keller V."/>
            <person name="Keller A."/>
        </authorList>
    </citation>
    <scope>NUCLEOTIDE SEQUENCE</scope>
    <source>
        <strain evidence="16">S39M_St_73</strain>
    </source>
</reference>
<dbReference type="PRINTS" id="PR01050">
    <property type="entry name" value="PYRUVTKNASE"/>
</dbReference>
<keyword evidence="7" id="KW-0479">Metal-binding</keyword>
<evidence type="ECO:0000256" key="12">
    <source>
        <dbReference type="ARBA" id="ARBA00023152"/>
    </source>
</evidence>
<dbReference type="GO" id="GO:0005524">
    <property type="term" value="F:ATP binding"/>
    <property type="evidence" value="ECO:0007669"/>
    <property type="project" value="UniProtKB-KW"/>
</dbReference>
<evidence type="ECO:0000313" key="17">
    <source>
        <dbReference type="Proteomes" id="UP001171751"/>
    </source>
</evidence>
<keyword evidence="12 14" id="KW-0324">Glycolysis</keyword>
<dbReference type="EMBL" id="JAUNQW010000031">
    <property type="protein sequence ID" value="MDO5457886.1"/>
    <property type="molecule type" value="Genomic_DNA"/>
</dbReference>
<keyword evidence="13 16" id="KW-0670">Pyruvate</keyword>
<dbReference type="Gene3D" id="2.40.33.10">
    <property type="entry name" value="PK beta-barrel domain-like"/>
    <property type="match status" value="1"/>
</dbReference>
<evidence type="ECO:0000256" key="13">
    <source>
        <dbReference type="ARBA" id="ARBA00023317"/>
    </source>
</evidence>
<sequence>MNEQLEILERMYQKLLEIRRTVRDEGQQLYESWDPSSMREDFKPSAQNLAYYIILRQFDLRELQIKMADFGLSSLGRLEGHVMATLNNVIVNICHILDKFSDEDKDHYPISNQIGQQKLDENTEVMFGKPHPDRYSHIMVTLPPEAAEDPGFVEKLVEKGMGIARINSAHDGPEEWKKMIANIEAASEKLKQPVYLFFDIPGPKIRVDGLYTTLQKPKVKLGDTFFITSHELLKDFHGHEIVLGVDQPELISLLEEGETVSMDDGEVVGQVVQVYPEGVSVEVKQLQKQKGQRIRATKGINFTDREIDIDILTEIDKKNIDFIKGYEAVLGFSFVQTPEDMEIIHSYLKEVYGDQVYDVPICVKVETHGAFKHLPRIIVEAARHHPCSLMIARGDLAVEVGYLRLSEVQEEILWFAEAANTPVIWATQVLESMSKKGIPTRAEITDATMAGRAEVVMLNKGGYMPETVDLLNQILVDNSKHMLKKTALFRSLDVAHDVIKEDK</sequence>
<gene>
    <name evidence="16" type="ORF">Q4F26_06010</name>
</gene>
<dbReference type="SUPFAM" id="SSF51621">
    <property type="entry name" value="Phosphoenolpyruvate/pyruvate domain"/>
    <property type="match status" value="1"/>
</dbReference>
<keyword evidence="10" id="KW-0067">ATP-binding</keyword>
<dbReference type="GO" id="GO:0000287">
    <property type="term" value="F:magnesium ion binding"/>
    <property type="evidence" value="ECO:0007669"/>
    <property type="project" value="InterPro"/>
</dbReference>
<comment type="catalytic activity">
    <reaction evidence="14">
        <text>pyruvate + ATP = phosphoenolpyruvate + ADP + H(+)</text>
        <dbReference type="Rhea" id="RHEA:18157"/>
        <dbReference type="ChEBI" id="CHEBI:15361"/>
        <dbReference type="ChEBI" id="CHEBI:15378"/>
        <dbReference type="ChEBI" id="CHEBI:30616"/>
        <dbReference type="ChEBI" id="CHEBI:58702"/>
        <dbReference type="ChEBI" id="CHEBI:456216"/>
        <dbReference type="EC" id="2.7.1.40"/>
    </reaction>
</comment>
<name>A0AA43UDA2_9LACT</name>
<dbReference type="InterPro" id="IPR015793">
    <property type="entry name" value="Pyrv_Knase_brl"/>
</dbReference>
<evidence type="ECO:0000256" key="8">
    <source>
        <dbReference type="ARBA" id="ARBA00022741"/>
    </source>
</evidence>
<dbReference type="InterPro" id="IPR040442">
    <property type="entry name" value="Pyrv_kinase-like_dom_sf"/>
</dbReference>
<dbReference type="GO" id="GO:0016301">
    <property type="term" value="F:kinase activity"/>
    <property type="evidence" value="ECO:0007669"/>
    <property type="project" value="UniProtKB-KW"/>
</dbReference>
<comment type="cofactor">
    <cofactor evidence="1">
        <name>K(+)</name>
        <dbReference type="ChEBI" id="CHEBI:29103"/>
    </cofactor>
</comment>
<feature type="domain" description="Pyruvate kinase barrel" evidence="15">
    <location>
        <begin position="135"/>
        <end position="458"/>
    </location>
</feature>
<dbReference type="Pfam" id="PF00224">
    <property type="entry name" value="PK"/>
    <property type="match status" value="1"/>
</dbReference>
<evidence type="ECO:0000256" key="3">
    <source>
        <dbReference type="ARBA" id="ARBA00008663"/>
    </source>
</evidence>
<evidence type="ECO:0000256" key="14">
    <source>
        <dbReference type="RuleBase" id="RU000504"/>
    </source>
</evidence>
<dbReference type="InterPro" id="IPR015813">
    <property type="entry name" value="Pyrv/PenolPyrv_kinase-like_dom"/>
</dbReference>
<dbReference type="AlphaFoldDB" id="A0AA43UDA2"/>
<evidence type="ECO:0000256" key="1">
    <source>
        <dbReference type="ARBA" id="ARBA00001958"/>
    </source>
</evidence>
<dbReference type="SUPFAM" id="SSF50800">
    <property type="entry name" value="PK beta-barrel domain-like"/>
    <property type="match status" value="1"/>
</dbReference>